<comment type="caution">
    <text evidence="3">The sequence shown here is derived from an EMBL/GenBank/DDBJ whole genome shotgun (WGS) entry which is preliminary data.</text>
</comment>
<feature type="transmembrane region" description="Helical" evidence="2">
    <location>
        <begin position="6"/>
        <end position="25"/>
    </location>
</feature>
<organism evidence="3 4">
    <name type="scientific">Tetrapyrgos nigripes</name>
    <dbReference type="NCBI Taxonomy" id="182062"/>
    <lineage>
        <taxon>Eukaryota</taxon>
        <taxon>Fungi</taxon>
        <taxon>Dikarya</taxon>
        <taxon>Basidiomycota</taxon>
        <taxon>Agaricomycotina</taxon>
        <taxon>Agaricomycetes</taxon>
        <taxon>Agaricomycetidae</taxon>
        <taxon>Agaricales</taxon>
        <taxon>Marasmiineae</taxon>
        <taxon>Marasmiaceae</taxon>
        <taxon>Tetrapyrgos</taxon>
    </lineage>
</organism>
<sequence>MSLLRRASPILMTSIIGMASGVYIFRPLILEHIEWSRQNTRAKKSDPHHSDTKSGALEPSKNDTNKSKTET</sequence>
<evidence type="ECO:0000256" key="1">
    <source>
        <dbReference type="SAM" id="MobiDB-lite"/>
    </source>
</evidence>
<feature type="region of interest" description="Disordered" evidence="1">
    <location>
        <begin position="38"/>
        <end position="71"/>
    </location>
</feature>
<evidence type="ECO:0000313" key="4">
    <source>
        <dbReference type="Proteomes" id="UP000559256"/>
    </source>
</evidence>
<evidence type="ECO:0000256" key="2">
    <source>
        <dbReference type="SAM" id="Phobius"/>
    </source>
</evidence>
<dbReference type="InterPro" id="IPR057394">
    <property type="entry name" value="PIGBOS1"/>
</dbReference>
<dbReference type="EMBL" id="JAACJM010000001">
    <property type="protein sequence ID" value="KAF5375260.1"/>
    <property type="molecule type" value="Genomic_DNA"/>
</dbReference>
<dbReference type="Pfam" id="PF23670">
    <property type="entry name" value="PIGBOS1"/>
    <property type="match status" value="1"/>
</dbReference>
<protein>
    <submittedName>
        <fullName evidence="3">Uncharacterized protein</fullName>
    </submittedName>
</protein>
<keyword evidence="2" id="KW-1133">Transmembrane helix</keyword>
<dbReference type="OrthoDB" id="4093673at2759"/>
<gene>
    <name evidence="3" type="ORF">D9758_000530</name>
</gene>
<proteinExistence type="predicted"/>
<reference evidence="3 4" key="1">
    <citation type="journal article" date="2020" name="ISME J.">
        <title>Uncovering the hidden diversity of litter-decomposition mechanisms in mushroom-forming fungi.</title>
        <authorList>
            <person name="Floudas D."/>
            <person name="Bentzer J."/>
            <person name="Ahren D."/>
            <person name="Johansson T."/>
            <person name="Persson P."/>
            <person name="Tunlid A."/>
        </authorList>
    </citation>
    <scope>NUCLEOTIDE SEQUENCE [LARGE SCALE GENOMIC DNA]</scope>
    <source>
        <strain evidence="3 4">CBS 291.85</strain>
    </source>
</reference>
<name>A0A8H5LZ18_9AGAR</name>
<evidence type="ECO:0000313" key="3">
    <source>
        <dbReference type="EMBL" id="KAF5375260.1"/>
    </source>
</evidence>
<feature type="compositionally biased region" description="Basic and acidic residues" evidence="1">
    <location>
        <begin position="43"/>
        <end position="52"/>
    </location>
</feature>
<keyword evidence="4" id="KW-1185">Reference proteome</keyword>
<keyword evidence="2" id="KW-0812">Transmembrane</keyword>
<dbReference type="AlphaFoldDB" id="A0A8H5LZ18"/>
<accession>A0A8H5LZ18</accession>
<keyword evidence="2" id="KW-0472">Membrane</keyword>
<dbReference type="Proteomes" id="UP000559256">
    <property type="component" value="Unassembled WGS sequence"/>
</dbReference>
<feature type="compositionally biased region" description="Basic and acidic residues" evidence="1">
    <location>
        <begin position="60"/>
        <end position="71"/>
    </location>
</feature>